<dbReference type="HOGENOM" id="CLU_030172_0_0_6"/>
<evidence type="ECO:0000256" key="1">
    <source>
        <dbReference type="ARBA" id="ARBA00005194"/>
    </source>
</evidence>
<dbReference type="PROSITE" id="PS52004">
    <property type="entry name" value="KS3_2"/>
    <property type="match status" value="1"/>
</dbReference>
<evidence type="ECO:0000313" key="7">
    <source>
        <dbReference type="Proteomes" id="UP000002363"/>
    </source>
</evidence>
<dbReference type="OrthoDB" id="9784825at2"/>
<reference evidence="6 7" key="1">
    <citation type="journal article" date="2010" name="J. Bacteriol.">
        <title>Complete genome sequence of Enterobacter cloacae subsp. cloacae type strain ATCC 13047.</title>
        <authorList>
            <person name="Ren Y."/>
            <person name="Ren Y."/>
            <person name="Zhou Z."/>
            <person name="Guo X."/>
            <person name="Li Y."/>
            <person name="Feng L."/>
            <person name="Wang L."/>
        </authorList>
    </citation>
    <scope>NUCLEOTIDE SEQUENCE [LARGE SCALE GENOMIC DNA]</scope>
    <source>
        <strain evidence="7">ATCC 13047 / DSM 30054 / NBRC 13535 / NCTC 10005 / WDCM 00083 / NCDC 279-56</strain>
    </source>
</reference>
<dbReference type="InterPro" id="IPR047224">
    <property type="entry name" value="FAS_alpha_su_C"/>
</dbReference>
<dbReference type="InterPro" id="IPR016039">
    <property type="entry name" value="Thiolase-like"/>
</dbReference>
<organism evidence="6 7">
    <name type="scientific">Enterobacter cloacae subsp. cloacae (strain ATCC 13047 / DSM 30054 / NBRC 13535 / NCTC 10005 / WDCM 00083 / NCDC 279-56)</name>
    <dbReference type="NCBI Taxonomy" id="716541"/>
    <lineage>
        <taxon>Bacteria</taxon>
        <taxon>Pseudomonadati</taxon>
        <taxon>Pseudomonadota</taxon>
        <taxon>Gammaproteobacteria</taxon>
        <taxon>Enterobacterales</taxon>
        <taxon>Enterobacteriaceae</taxon>
        <taxon>Enterobacter</taxon>
        <taxon>Enterobacter cloacae complex</taxon>
    </lineage>
</organism>
<comment type="pathway">
    <text evidence="1">Lipid metabolism; fatty acid biosynthesis.</text>
</comment>
<evidence type="ECO:0000259" key="5">
    <source>
        <dbReference type="PROSITE" id="PS52004"/>
    </source>
</evidence>
<dbReference type="GO" id="GO:0004315">
    <property type="term" value="F:3-oxoacyl-[acyl-carrier-protein] synthase activity"/>
    <property type="evidence" value="ECO:0007669"/>
    <property type="project" value="TreeGrafter"/>
</dbReference>
<dbReference type="InterPro" id="IPR020841">
    <property type="entry name" value="PKS_Beta-ketoAc_synthase_dom"/>
</dbReference>
<gene>
    <name evidence="6" type="ordered locus">ECL_00608</name>
</gene>
<dbReference type="STRING" id="716541.ECL_00608"/>
<name>A0A0H3CEY2_ENTCC</name>
<protein>
    <submittedName>
        <fullName evidence="6">Beta-ketoacyl synthase</fullName>
    </submittedName>
</protein>
<dbReference type="PANTHER" id="PTHR11712:SF336">
    <property type="entry name" value="3-OXOACYL-[ACYL-CARRIER-PROTEIN] SYNTHASE, MITOCHONDRIAL"/>
    <property type="match status" value="1"/>
</dbReference>
<evidence type="ECO:0000256" key="2">
    <source>
        <dbReference type="ARBA" id="ARBA00008467"/>
    </source>
</evidence>
<dbReference type="SMART" id="SM00825">
    <property type="entry name" value="PKS_KS"/>
    <property type="match status" value="1"/>
</dbReference>
<dbReference type="InterPro" id="IPR014031">
    <property type="entry name" value="Ketoacyl_synth_C"/>
</dbReference>
<dbReference type="eggNOG" id="COG0304">
    <property type="taxonomic scope" value="Bacteria"/>
</dbReference>
<dbReference type="EnsemblBacteria" id="ADF60174">
    <property type="protein sequence ID" value="ADF60174"/>
    <property type="gene ID" value="ECL_00608"/>
</dbReference>
<proteinExistence type="inferred from homology"/>
<dbReference type="Pfam" id="PF02801">
    <property type="entry name" value="Ketoacyl-synt_C"/>
    <property type="match status" value="1"/>
</dbReference>
<dbReference type="Gene3D" id="3.40.47.10">
    <property type="match status" value="1"/>
</dbReference>
<dbReference type="KEGG" id="enc:ECL_00608"/>
<keyword evidence="3 4" id="KW-0808">Transferase</keyword>
<dbReference type="CDD" id="cd00828">
    <property type="entry name" value="elong_cond_enzymes"/>
    <property type="match status" value="1"/>
</dbReference>
<evidence type="ECO:0000313" key="6">
    <source>
        <dbReference type="EMBL" id="ADF60174.1"/>
    </source>
</evidence>
<accession>A0A0H3CEY2</accession>
<dbReference type="PANTHER" id="PTHR11712">
    <property type="entry name" value="POLYKETIDE SYNTHASE-RELATED"/>
    <property type="match status" value="1"/>
</dbReference>
<dbReference type="Proteomes" id="UP000002363">
    <property type="component" value="Chromosome"/>
</dbReference>
<dbReference type="Pfam" id="PF00109">
    <property type="entry name" value="ketoacyl-synt"/>
    <property type="match status" value="1"/>
</dbReference>
<evidence type="ECO:0000256" key="4">
    <source>
        <dbReference type="RuleBase" id="RU003694"/>
    </source>
</evidence>
<dbReference type="GO" id="GO:0005829">
    <property type="term" value="C:cytosol"/>
    <property type="evidence" value="ECO:0007669"/>
    <property type="project" value="TreeGrafter"/>
</dbReference>
<sequence length="632" mass="68736">MVKLPVITAFGGYGPAGRSSSHHAFRRMVIESLSEEERQQTLLSLAILMGLLKYDEGGYCDISGKRFTPDQAAATIKNEALEGSLIRKITDDNFDVDAIVSHAKLNMASDENGFSFNISSRQLPQPLPQGWHAEELTDQRVRITVRGDMDCRIETLLRTEVQAAGLLPQGFRPGDYYNSQFHPRALQMAVVGASDAINALGIPWRDIQAKISPDKLGIYSGNIMGQLDEYGFGGMLQSRLKGHRVSAKQCPLGLNSMCADFLNAYVLGSVGHTSATLGACATFLYNLNAAVEDIKAGRIRMAVVGSAEAPVTSEVIEGFDAMGALATESKLRHIDQTETADWRNSSRPFGNSCGFVIAESSQYIVLMDDELAMQLGAEIHGSVGNVFINADGYKRSIASPGPGNYITMAKAVASAVSMVGLETVQKGSFIQAHGSSTPKNCVSEADIFDRVAQAFSIHNWPVTAVKSYLGHSLGPASGDQLISCLGVFRYGILPGIKSVSHIAPQVNNARLHIPVQDCKLEDEQGQIAFINSKGFGGNNATGVVYSPKLTQQWLRKRYGEPAFADYQQRNRQVQRQARAYDEAASHGELNVIYLFGQQGINEDDINIDMNGITIPGFEKPISFAREKEYSDF</sequence>
<dbReference type="EMBL" id="CP001918">
    <property type="protein sequence ID" value="ADF60174.1"/>
    <property type="molecule type" value="Genomic_DNA"/>
</dbReference>
<keyword evidence="7" id="KW-1185">Reference proteome</keyword>
<dbReference type="InterPro" id="IPR000794">
    <property type="entry name" value="Beta-ketoacyl_synthase"/>
</dbReference>
<feature type="domain" description="Ketosynthase family 3 (KS3)" evidence="5">
    <location>
        <begin position="91"/>
        <end position="546"/>
    </location>
</feature>
<comment type="similarity">
    <text evidence="2 4">Belongs to the thiolase-like superfamily. Beta-ketoacyl-ACP synthases family.</text>
</comment>
<dbReference type="GO" id="GO:0006633">
    <property type="term" value="P:fatty acid biosynthetic process"/>
    <property type="evidence" value="ECO:0007669"/>
    <property type="project" value="TreeGrafter"/>
</dbReference>
<evidence type="ECO:0000256" key="3">
    <source>
        <dbReference type="ARBA" id="ARBA00022679"/>
    </source>
</evidence>
<dbReference type="RefSeq" id="WP_013095318.1">
    <property type="nucleotide sequence ID" value="NC_014121.1"/>
</dbReference>
<dbReference type="PATRIC" id="fig|716541.4.peg.876"/>
<dbReference type="InterPro" id="IPR014030">
    <property type="entry name" value="Ketoacyl_synth_N"/>
</dbReference>
<dbReference type="AlphaFoldDB" id="A0A0H3CEY2"/>
<dbReference type="SUPFAM" id="SSF53901">
    <property type="entry name" value="Thiolase-like"/>
    <property type="match status" value="2"/>
</dbReference>